<organism evidence="9 10">
    <name type="scientific">Beutenbergia cavernae (strain ATCC BAA-8 / DSM 12333 / CCUG 43141 / JCM 11478 / NBRC 16432 / NCIMB 13614 / HKI 0122)</name>
    <dbReference type="NCBI Taxonomy" id="471853"/>
    <lineage>
        <taxon>Bacteria</taxon>
        <taxon>Bacillati</taxon>
        <taxon>Actinomycetota</taxon>
        <taxon>Actinomycetes</taxon>
        <taxon>Micrococcales</taxon>
        <taxon>Beutenbergiaceae</taxon>
        <taxon>Beutenbergia</taxon>
    </lineage>
</organism>
<dbReference type="NCBIfam" id="TIGR02937">
    <property type="entry name" value="sigma70-ECF"/>
    <property type="match status" value="1"/>
</dbReference>
<evidence type="ECO:0000259" key="8">
    <source>
        <dbReference type="Pfam" id="PF12680"/>
    </source>
</evidence>
<dbReference type="GO" id="GO:0006352">
    <property type="term" value="P:DNA-templated transcription initiation"/>
    <property type="evidence" value="ECO:0007669"/>
    <property type="project" value="InterPro"/>
</dbReference>
<comment type="similarity">
    <text evidence="1">Belongs to the sigma-70 factor family. ECF subfamily.</text>
</comment>
<dbReference type="Pfam" id="PF04542">
    <property type="entry name" value="Sigma70_r2"/>
    <property type="match status" value="1"/>
</dbReference>
<dbReference type="PANTHER" id="PTHR30173:SF36">
    <property type="entry name" value="ECF RNA POLYMERASE SIGMA FACTOR SIGJ"/>
    <property type="match status" value="1"/>
</dbReference>
<dbReference type="RefSeq" id="WP_012725440.1">
    <property type="nucleotide sequence ID" value="NC_012669.1"/>
</dbReference>
<feature type="domain" description="SnoaL-like" evidence="8">
    <location>
        <begin position="186"/>
        <end position="292"/>
    </location>
</feature>
<dbReference type="Gene3D" id="1.10.1740.10">
    <property type="match status" value="1"/>
</dbReference>
<dbReference type="SUPFAM" id="SSF54427">
    <property type="entry name" value="NTF2-like"/>
    <property type="match status" value="1"/>
</dbReference>
<dbReference type="eggNOG" id="COG1595">
    <property type="taxonomic scope" value="Bacteria"/>
</dbReference>
<evidence type="ECO:0000313" key="10">
    <source>
        <dbReference type="Proteomes" id="UP000007962"/>
    </source>
</evidence>
<evidence type="ECO:0000256" key="3">
    <source>
        <dbReference type="ARBA" id="ARBA00023015"/>
    </source>
</evidence>
<keyword evidence="5" id="KW-0804">Transcription</keyword>
<dbReference type="Pfam" id="PF08281">
    <property type="entry name" value="Sigma70_r4_2"/>
    <property type="match status" value="1"/>
</dbReference>
<accession>C5BWK2</accession>
<dbReference type="Gene3D" id="3.10.450.50">
    <property type="match status" value="1"/>
</dbReference>
<keyword evidence="3" id="KW-0805">Transcription regulation</keyword>
<dbReference type="NCBIfam" id="NF007214">
    <property type="entry name" value="PRK09636.1"/>
    <property type="match status" value="1"/>
</dbReference>
<dbReference type="OrthoDB" id="3211555at2"/>
<evidence type="ECO:0000256" key="5">
    <source>
        <dbReference type="ARBA" id="ARBA00023163"/>
    </source>
</evidence>
<dbReference type="GO" id="GO:0016987">
    <property type="term" value="F:sigma factor activity"/>
    <property type="evidence" value="ECO:0007669"/>
    <property type="project" value="UniProtKB-KW"/>
</dbReference>
<dbReference type="Gene3D" id="1.10.10.10">
    <property type="entry name" value="Winged helix-like DNA-binding domain superfamily/Winged helix DNA-binding domain"/>
    <property type="match status" value="1"/>
</dbReference>
<dbReference type="PANTHER" id="PTHR30173">
    <property type="entry name" value="SIGMA 19 FACTOR"/>
    <property type="match status" value="1"/>
</dbReference>
<protein>
    <submittedName>
        <fullName evidence="9">RNA polymerase, sigma-24 subunit, ECF subfamily</fullName>
    </submittedName>
</protein>
<evidence type="ECO:0000256" key="1">
    <source>
        <dbReference type="ARBA" id="ARBA00010641"/>
    </source>
</evidence>
<dbReference type="InterPro" id="IPR007627">
    <property type="entry name" value="RNA_pol_sigma70_r2"/>
</dbReference>
<dbReference type="HOGENOM" id="CLU_047691_22_1_11"/>
<dbReference type="InterPro" id="IPR032710">
    <property type="entry name" value="NTF2-like_dom_sf"/>
</dbReference>
<dbReference type="Pfam" id="PF12680">
    <property type="entry name" value="SnoaL_2"/>
    <property type="match status" value="1"/>
</dbReference>
<proteinExistence type="inferred from homology"/>
<sequence length="318" mass="33431">MSVGTAELADAFEAERPRLLRVAYRLTGSVADAEDAVQEAWLRLDRAESAAIRDLPAWLTTVVSRICLDRLTSAAARRETYVGNWLPEPVVTAFPTPGHASAAPDPLDAVVADADARYAALVILEALPPNQRVAFVLHDGFGVPFADVADVLGTSPANARQLAARARAGVADPPPASDAETRLRAVEQLAAALSAGDLDAIVAVLHPDVVARGDSGGTTATALHAVRGSDKVARFFLGLLDKYGTHVITTARPVLVNGELGFLLAGSPGDATHDPIPPRVMALGVRDGRIAELYDLANPAKLRHVRLPDGTRPVPEAD</sequence>
<dbReference type="EMBL" id="CP001618">
    <property type="protein sequence ID" value="ACQ78660.1"/>
    <property type="molecule type" value="Genomic_DNA"/>
</dbReference>
<dbReference type="InterPro" id="IPR013249">
    <property type="entry name" value="RNA_pol_sigma70_r4_t2"/>
</dbReference>
<evidence type="ECO:0000256" key="2">
    <source>
        <dbReference type="ARBA" id="ARBA00011344"/>
    </source>
</evidence>
<dbReference type="InterPro" id="IPR037401">
    <property type="entry name" value="SnoaL-like"/>
</dbReference>
<dbReference type="InterPro" id="IPR014284">
    <property type="entry name" value="RNA_pol_sigma-70_dom"/>
</dbReference>
<dbReference type="InterPro" id="IPR013324">
    <property type="entry name" value="RNA_pol_sigma_r3/r4-like"/>
</dbReference>
<dbReference type="GO" id="GO:0003677">
    <property type="term" value="F:DNA binding"/>
    <property type="evidence" value="ECO:0007669"/>
    <property type="project" value="InterPro"/>
</dbReference>
<evidence type="ECO:0000259" key="6">
    <source>
        <dbReference type="Pfam" id="PF04542"/>
    </source>
</evidence>
<comment type="subunit">
    <text evidence="2">Interacts transiently with the RNA polymerase catalytic core formed by RpoA, RpoB, RpoC and RpoZ (2 alpha, 1 beta, 1 beta' and 1 omega subunit) to form the RNA polymerase holoenzyme that can initiate transcription.</text>
</comment>
<dbReference type="SUPFAM" id="SSF88659">
    <property type="entry name" value="Sigma3 and sigma4 domains of RNA polymerase sigma factors"/>
    <property type="match status" value="1"/>
</dbReference>
<keyword evidence="10" id="KW-1185">Reference proteome</keyword>
<feature type="domain" description="RNA polymerase sigma factor 70 region 4 type 2" evidence="7">
    <location>
        <begin position="123"/>
        <end position="168"/>
    </location>
</feature>
<keyword evidence="4" id="KW-0731">Sigma factor</keyword>
<dbReference type="AlphaFoldDB" id="C5BWK2"/>
<dbReference type="Proteomes" id="UP000007962">
    <property type="component" value="Chromosome"/>
</dbReference>
<gene>
    <name evidence="9" type="ordered locus">Bcav_0396</name>
</gene>
<dbReference type="SUPFAM" id="SSF88946">
    <property type="entry name" value="Sigma2 domain of RNA polymerase sigma factors"/>
    <property type="match status" value="1"/>
</dbReference>
<dbReference type="InterPro" id="IPR052704">
    <property type="entry name" value="ECF_Sigma-70_Domain"/>
</dbReference>
<evidence type="ECO:0000256" key="4">
    <source>
        <dbReference type="ARBA" id="ARBA00023082"/>
    </source>
</evidence>
<evidence type="ECO:0000313" key="9">
    <source>
        <dbReference type="EMBL" id="ACQ78660.1"/>
    </source>
</evidence>
<feature type="domain" description="RNA polymerase sigma-70 region 2" evidence="6">
    <location>
        <begin position="12"/>
        <end position="75"/>
    </location>
</feature>
<name>C5BWK2_BEUC1</name>
<dbReference type="STRING" id="471853.Bcav_0396"/>
<reference evidence="9 10" key="1">
    <citation type="journal article" date="2009" name="Stand. Genomic Sci.">
        <title>Complete genome sequence of Beutenbergia cavernae type strain (HKI 0122).</title>
        <authorList>
            <person name="Land M."/>
            <person name="Pukall R."/>
            <person name="Abt B."/>
            <person name="Goker M."/>
            <person name="Rohde M."/>
            <person name="Glavina Del Rio T."/>
            <person name="Tice H."/>
            <person name="Copeland A."/>
            <person name="Cheng J.F."/>
            <person name="Lucas S."/>
            <person name="Chen F."/>
            <person name="Nolan M."/>
            <person name="Bruce D."/>
            <person name="Goodwin L."/>
            <person name="Pitluck S."/>
            <person name="Ivanova N."/>
            <person name="Mavromatis K."/>
            <person name="Ovchinnikova G."/>
            <person name="Pati A."/>
            <person name="Chen A."/>
            <person name="Palaniappan K."/>
            <person name="Hauser L."/>
            <person name="Chang Y.J."/>
            <person name="Jefferies C.C."/>
            <person name="Saunders E."/>
            <person name="Brettin T."/>
            <person name="Detter J.C."/>
            <person name="Han C."/>
            <person name="Chain P."/>
            <person name="Bristow J."/>
            <person name="Eisen J.A."/>
            <person name="Markowitz V."/>
            <person name="Hugenholtz P."/>
            <person name="Kyrpides N.C."/>
            <person name="Klenk H.P."/>
            <person name="Lapidus A."/>
        </authorList>
    </citation>
    <scope>NUCLEOTIDE SEQUENCE [LARGE SCALE GENOMIC DNA]</scope>
    <source>
        <strain evidence="10">ATCC BAA-8 / DSM 12333 / NBRC 16432</strain>
    </source>
</reference>
<dbReference type="KEGG" id="bcv:Bcav_0396"/>
<dbReference type="InterPro" id="IPR036388">
    <property type="entry name" value="WH-like_DNA-bd_sf"/>
</dbReference>
<dbReference type="InterPro" id="IPR013325">
    <property type="entry name" value="RNA_pol_sigma_r2"/>
</dbReference>
<evidence type="ECO:0000259" key="7">
    <source>
        <dbReference type="Pfam" id="PF08281"/>
    </source>
</evidence>